<evidence type="ECO:0000256" key="1">
    <source>
        <dbReference type="ARBA" id="ARBA00022571"/>
    </source>
</evidence>
<proteinExistence type="inferred from homology"/>
<dbReference type="PROSITE" id="PS00600">
    <property type="entry name" value="AA_TRANSFER_CLASS_3"/>
    <property type="match status" value="1"/>
</dbReference>
<sequence>MSALYKNYQRADLSFERGEGVRLFSSDGGEYLDFAAGIAVNALGHADPYVVRALKEQAEKLWHVSNIFSIPEAEKLAQRLVDSSFADMVFFTNSGAEAIECAIKTARRYFYDQGQPDRYEIITFTGAFHGRTLGTIAAGGNEAYLTGFGPKAGGFPQVPAGDLDAVKAAINDKTAAILLEPIQGESGINVFSTDFLRALRTLCDEHGILLILDEIQCGYGRTGKMFAYEWAGIEPDVMALAKGIGGGFPLGACLATEKVGASMVPGTHGSTYGGNPMACAVGNAVLDRISEDGFLDHVEEMGKYLSWSLQQLAQKFPNEVLEVRGKGLMAGIKVNQPAGELVAKLRDQHLLVAGAGDNVIRFLPPLIVEKQDIDEAINRMEKAFSA</sequence>
<keyword evidence="5" id="KW-0028">Amino-acid biosynthesis</keyword>
<dbReference type="FunFam" id="3.40.640.10:FF:000004">
    <property type="entry name" value="Acetylornithine aminotransferase"/>
    <property type="match status" value="1"/>
</dbReference>
<reference evidence="6 7" key="1">
    <citation type="submission" date="2017-05" db="EMBL/GenBank/DDBJ databases">
        <title>Genome Analysis of Maritalea myrionectae HL2708#5.</title>
        <authorList>
            <consortium name="Cotde Inc.-PKNU"/>
            <person name="Jang D."/>
            <person name="Oh H.-M."/>
        </authorList>
    </citation>
    <scope>NUCLEOTIDE SEQUENCE [LARGE SCALE GENOMIC DNA]</scope>
    <source>
        <strain evidence="6 7">HL2708#5</strain>
    </source>
</reference>
<accession>A0A2R4MHK9</accession>
<name>A0A2R4MHK9_9HYPH</name>
<evidence type="ECO:0000256" key="5">
    <source>
        <dbReference type="HAMAP-Rule" id="MF_01107"/>
    </source>
</evidence>
<gene>
    <name evidence="5" type="primary">argD</name>
    <name evidence="6" type="ORF">MXMO3_03008</name>
</gene>
<dbReference type="UniPathway" id="UPA00068">
    <property type="reaction ID" value="UER00109"/>
</dbReference>
<keyword evidence="1 5" id="KW-0055">Arginine biosynthesis</keyword>
<comment type="pathway">
    <text evidence="5">Amino-acid biosynthesis; L-arginine biosynthesis; N(2)-acetyl-L-ornithine from L-glutamate: step 4/4.</text>
</comment>
<dbReference type="Proteomes" id="UP000258927">
    <property type="component" value="Chromosome"/>
</dbReference>
<dbReference type="CDD" id="cd00610">
    <property type="entry name" value="OAT_like"/>
    <property type="match status" value="1"/>
</dbReference>
<feature type="binding site" evidence="5">
    <location>
        <begin position="95"/>
        <end position="96"/>
    </location>
    <ligand>
        <name>pyridoxal 5'-phosphate</name>
        <dbReference type="ChEBI" id="CHEBI:597326"/>
    </ligand>
</feature>
<dbReference type="STRING" id="1122213.GCA_000423365_00699"/>
<evidence type="ECO:0000256" key="4">
    <source>
        <dbReference type="ARBA" id="ARBA00022898"/>
    </source>
</evidence>
<feature type="binding site" evidence="5">
    <location>
        <position position="270"/>
    </location>
    <ligand>
        <name>N(2)-acetyl-L-ornithine</name>
        <dbReference type="ChEBI" id="CHEBI:57805"/>
    </ligand>
</feature>
<keyword evidence="4 5" id="KW-0663">Pyridoxal phosphate</keyword>
<evidence type="ECO:0000313" key="7">
    <source>
        <dbReference type="Proteomes" id="UP000258927"/>
    </source>
</evidence>
<dbReference type="GO" id="GO:0006526">
    <property type="term" value="P:L-arginine biosynthetic process"/>
    <property type="evidence" value="ECO:0007669"/>
    <property type="project" value="UniProtKB-UniRule"/>
</dbReference>
<dbReference type="InterPro" id="IPR050103">
    <property type="entry name" value="Class-III_PLP-dep_AT"/>
</dbReference>
<dbReference type="EC" id="2.6.1.11" evidence="5"/>
<keyword evidence="5" id="KW-0963">Cytoplasm</keyword>
<dbReference type="PANTHER" id="PTHR11986:SF113">
    <property type="entry name" value="SUCCINYLORNITHINE TRANSAMINASE"/>
    <property type="match status" value="1"/>
</dbReference>
<dbReference type="HAMAP" id="MF_01107">
    <property type="entry name" value="ArgD_aminotrans_3"/>
    <property type="match status" value="1"/>
</dbReference>
<dbReference type="InterPro" id="IPR005814">
    <property type="entry name" value="Aminotrans_3"/>
</dbReference>
<keyword evidence="2 5" id="KW-0032">Aminotransferase</keyword>
<comment type="similarity">
    <text evidence="5">Belongs to the class-III pyridoxal-phosphate-dependent aminotransferase family. ArgD subfamily.</text>
</comment>
<keyword evidence="7" id="KW-1185">Reference proteome</keyword>
<dbReference type="PANTHER" id="PTHR11986">
    <property type="entry name" value="AMINOTRANSFERASE CLASS III"/>
    <property type="match status" value="1"/>
</dbReference>
<dbReference type="InterPro" id="IPR004636">
    <property type="entry name" value="AcOrn/SuccOrn_fam"/>
</dbReference>
<comment type="subcellular location">
    <subcellularLocation>
        <location evidence="5">Cytoplasm</location>
    </subcellularLocation>
</comment>
<dbReference type="InterPro" id="IPR049704">
    <property type="entry name" value="Aminotrans_3_PPA_site"/>
</dbReference>
<organism evidence="6 7">
    <name type="scientific">Maritalea myrionectae</name>
    <dbReference type="NCBI Taxonomy" id="454601"/>
    <lineage>
        <taxon>Bacteria</taxon>
        <taxon>Pseudomonadati</taxon>
        <taxon>Pseudomonadota</taxon>
        <taxon>Alphaproteobacteria</taxon>
        <taxon>Hyphomicrobiales</taxon>
        <taxon>Devosiaceae</taxon>
        <taxon>Maritalea</taxon>
    </lineage>
</organism>
<evidence type="ECO:0000256" key="2">
    <source>
        <dbReference type="ARBA" id="ARBA00022576"/>
    </source>
</evidence>
<dbReference type="InterPro" id="IPR015424">
    <property type="entry name" value="PyrdxlP-dep_Trfase"/>
</dbReference>
<dbReference type="EMBL" id="CP021330">
    <property type="protein sequence ID" value="AVX05515.1"/>
    <property type="molecule type" value="Genomic_DNA"/>
</dbReference>
<dbReference type="GO" id="GO:0042802">
    <property type="term" value="F:identical protein binding"/>
    <property type="evidence" value="ECO:0007669"/>
    <property type="project" value="TreeGrafter"/>
</dbReference>
<comment type="miscellaneous">
    <text evidence="5">May also have succinyldiaminopimelate aminotransferase activity, thus carrying out the corresponding step in lysine biosynthesis.</text>
</comment>
<comment type="subunit">
    <text evidence="5">Homodimer.</text>
</comment>
<protein>
    <recommendedName>
        <fullName evidence="5">Acetylornithine aminotransferase</fullName>
        <shortName evidence="5">ACOAT</shortName>
        <ecNumber evidence="5">2.6.1.11</ecNumber>
    </recommendedName>
</protein>
<dbReference type="InterPro" id="IPR015421">
    <property type="entry name" value="PyrdxlP-dep_Trfase_major"/>
</dbReference>
<comment type="catalytic activity">
    <reaction evidence="5">
        <text>N(2)-acetyl-L-ornithine + 2-oxoglutarate = N-acetyl-L-glutamate 5-semialdehyde + L-glutamate</text>
        <dbReference type="Rhea" id="RHEA:18049"/>
        <dbReference type="ChEBI" id="CHEBI:16810"/>
        <dbReference type="ChEBI" id="CHEBI:29123"/>
        <dbReference type="ChEBI" id="CHEBI:29985"/>
        <dbReference type="ChEBI" id="CHEBI:57805"/>
        <dbReference type="EC" id="2.6.1.11"/>
    </reaction>
</comment>
<feature type="binding site" evidence="5">
    <location>
        <position position="271"/>
    </location>
    <ligand>
        <name>pyridoxal 5'-phosphate</name>
        <dbReference type="ChEBI" id="CHEBI:597326"/>
    </ligand>
</feature>
<dbReference type="Pfam" id="PF00202">
    <property type="entry name" value="Aminotran_3"/>
    <property type="match status" value="1"/>
</dbReference>
<evidence type="ECO:0000313" key="6">
    <source>
        <dbReference type="EMBL" id="AVX05515.1"/>
    </source>
</evidence>
<dbReference type="PIRSF" id="PIRSF000521">
    <property type="entry name" value="Transaminase_4ab_Lys_Orn"/>
    <property type="match status" value="1"/>
</dbReference>
<feature type="modified residue" description="N6-(pyridoxal phosphate)lysine" evidence="5">
    <location>
        <position position="242"/>
    </location>
</feature>
<dbReference type="Gene3D" id="3.40.640.10">
    <property type="entry name" value="Type I PLP-dependent aspartate aminotransferase-like (Major domain)"/>
    <property type="match status" value="1"/>
</dbReference>
<feature type="binding site" evidence="5">
    <location>
        <begin position="213"/>
        <end position="216"/>
    </location>
    <ligand>
        <name>pyridoxal 5'-phosphate</name>
        <dbReference type="ChEBI" id="CHEBI:597326"/>
    </ligand>
</feature>
<dbReference type="GO" id="GO:0003992">
    <property type="term" value="F:N2-acetyl-L-ornithine:2-oxoglutarate 5-aminotransferase activity"/>
    <property type="evidence" value="ECO:0007669"/>
    <property type="project" value="UniProtKB-UniRule"/>
</dbReference>
<keyword evidence="3 5" id="KW-0808">Transferase</keyword>
<dbReference type="KEGG" id="mmyr:MXMO3_03008"/>
<dbReference type="Gene3D" id="3.90.1150.10">
    <property type="entry name" value="Aspartate Aminotransferase, domain 1"/>
    <property type="match status" value="1"/>
</dbReference>
<feature type="binding site" evidence="5">
    <location>
        <position position="128"/>
    </location>
    <ligand>
        <name>pyridoxal 5'-phosphate</name>
        <dbReference type="ChEBI" id="CHEBI:597326"/>
    </ligand>
</feature>
<comment type="cofactor">
    <cofactor evidence="5">
        <name>pyridoxal 5'-phosphate</name>
        <dbReference type="ChEBI" id="CHEBI:597326"/>
    </cofactor>
    <text evidence="5">Binds 1 pyridoxal phosphate per subunit.</text>
</comment>
<feature type="binding site" evidence="5">
    <location>
        <position position="131"/>
    </location>
    <ligand>
        <name>N(2)-acetyl-L-ornithine</name>
        <dbReference type="ChEBI" id="CHEBI:57805"/>
    </ligand>
</feature>
<dbReference type="InterPro" id="IPR015422">
    <property type="entry name" value="PyrdxlP-dep_Trfase_small"/>
</dbReference>
<dbReference type="GO" id="GO:0030170">
    <property type="term" value="F:pyridoxal phosphate binding"/>
    <property type="evidence" value="ECO:0007669"/>
    <property type="project" value="InterPro"/>
</dbReference>
<dbReference type="NCBIfam" id="TIGR00707">
    <property type="entry name" value="argD"/>
    <property type="match status" value="1"/>
</dbReference>
<dbReference type="SUPFAM" id="SSF53383">
    <property type="entry name" value="PLP-dependent transferases"/>
    <property type="match status" value="1"/>
</dbReference>
<evidence type="ECO:0000256" key="3">
    <source>
        <dbReference type="ARBA" id="ARBA00022679"/>
    </source>
</evidence>
<dbReference type="GO" id="GO:0005737">
    <property type="term" value="C:cytoplasm"/>
    <property type="evidence" value="ECO:0007669"/>
    <property type="project" value="UniProtKB-SubCell"/>
</dbReference>
<dbReference type="NCBIfam" id="NF002325">
    <property type="entry name" value="PRK01278.1"/>
    <property type="match status" value="1"/>
</dbReference>
<dbReference type="AlphaFoldDB" id="A0A2R4MHK9"/>